<dbReference type="FunFam" id="3.40.1030.10:FF:000002">
    <property type="entry name" value="Anthranilate phosphoribosyltransferase"/>
    <property type="match status" value="1"/>
</dbReference>
<evidence type="ECO:0000259" key="13">
    <source>
        <dbReference type="Pfam" id="PF00591"/>
    </source>
</evidence>
<evidence type="ECO:0000313" key="15">
    <source>
        <dbReference type="EMBL" id="SEF64976.1"/>
    </source>
</evidence>
<accession>A0A1H5TQA6</accession>
<dbReference type="UniPathway" id="UPA00035">
    <property type="reaction ID" value="UER00041"/>
</dbReference>
<evidence type="ECO:0000256" key="2">
    <source>
        <dbReference type="ARBA" id="ARBA00011738"/>
    </source>
</evidence>
<dbReference type="EC" id="2.4.2.18" evidence="12"/>
<dbReference type="InterPro" id="IPR017459">
    <property type="entry name" value="Glycosyl_Trfase_fam3_N_dom"/>
</dbReference>
<feature type="domain" description="Glycosyl transferase family 3" evidence="13">
    <location>
        <begin position="74"/>
        <end position="328"/>
    </location>
</feature>
<dbReference type="GO" id="GO:0005829">
    <property type="term" value="C:cytosol"/>
    <property type="evidence" value="ECO:0007669"/>
    <property type="project" value="TreeGrafter"/>
</dbReference>
<feature type="binding site" evidence="12">
    <location>
        <position position="81"/>
    </location>
    <ligand>
        <name>anthranilate</name>
        <dbReference type="ChEBI" id="CHEBI:16567"/>
        <label>1</label>
    </ligand>
</feature>
<reference evidence="15 16" key="1">
    <citation type="submission" date="2016-10" db="EMBL/GenBank/DDBJ databases">
        <authorList>
            <person name="de Groot N.N."/>
        </authorList>
    </citation>
    <scope>NUCLEOTIDE SEQUENCE [LARGE SCALE GENOMIC DNA]</scope>
    <source>
        <strain evidence="15 16">Nl13</strain>
    </source>
</reference>
<evidence type="ECO:0000256" key="6">
    <source>
        <dbReference type="ARBA" id="ARBA00022723"/>
    </source>
</evidence>
<comment type="catalytic activity">
    <reaction evidence="10 12">
        <text>N-(5-phospho-beta-D-ribosyl)anthranilate + diphosphate = 5-phospho-alpha-D-ribose 1-diphosphate + anthranilate</text>
        <dbReference type="Rhea" id="RHEA:11768"/>
        <dbReference type="ChEBI" id="CHEBI:16567"/>
        <dbReference type="ChEBI" id="CHEBI:18277"/>
        <dbReference type="ChEBI" id="CHEBI:33019"/>
        <dbReference type="ChEBI" id="CHEBI:58017"/>
        <dbReference type="EC" id="2.4.2.18"/>
    </reaction>
</comment>
<dbReference type="InterPro" id="IPR036320">
    <property type="entry name" value="Glycosyl_Trfase_fam3_N_dom_sf"/>
</dbReference>
<dbReference type="GO" id="GO:0004048">
    <property type="term" value="F:anthranilate phosphoribosyltransferase activity"/>
    <property type="evidence" value="ECO:0007669"/>
    <property type="project" value="UniProtKB-UniRule"/>
</dbReference>
<evidence type="ECO:0000313" key="16">
    <source>
        <dbReference type="Proteomes" id="UP000236751"/>
    </source>
</evidence>
<feature type="domain" description="Glycosyl transferase family 3 N-terminal" evidence="14">
    <location>
        <begin position="4"/>
        <end position="66"/>
    </location>
</feature>
<feature type="binding site" evidence="12">
    <location>
        <begin position="109"/>
        <end position="117"/>
    </location>
    <ligand>
        <name>5-phospho-alpha-D-ribose 1-diphosphate</name>
        <dbReference type="ChEBI" id="CHEBI:58017"/>
    </ligand>
</feature>
<keyword evidence="8 12" id="KW-0460">Magnesium</keyword>
<feature type="binding site" evidence="12">
    <location>
        <position position="89"/>
    </location>
    <ligand>
        <name>5-phospho-alpha-D-ribose 1-diphosphate</name>
        <dbReference type="ChEBI" id="CHEBI:58017"/>
    </ligand>
</feature>
<evidence type="ECO:0000259" key="14">
    <source>
        <dbReference type="Pfam" id="PF02885"/>
    </source>
</evidence>
<dbReference type="OrthoDB" id="9806430at2"/>
<dbReference type="SUPFAM" id="SSF52418">
    <property type="entry name" value="Nucleoside phosphorylase/phosphoribosyltransferase catalytic domain"/>
    <property type="match status" value="1"/>
</dbReference>
<comment type="pathway">
    <text evidence="1 12">Amino-acid biosynthesis; L-tryptophan biosynthesis; L-tryptophan from chorismate: step 2/5.</text>
</comment>
<feature type="binding site" evidence="12">
    <location>
        <position position="231"/>
    </location>
    <ligand>
        <name>Mg(2+)</name>
        <dbReference type="ChEBI" id="CHEBI:18420"/>
        <label>1</label>
    </ligand>
</feature>
<dbReference type="GO" id="GO:0000162">
    <property type="term" value="P:L-tryptophan biosynthetic process"/>
    <property type="evidence" value="ECO:0007669"/>
    <property type="project" value="UniProtKB-UniRule"/>
</dbReference>
<dbReference type="Proteomes" id="UP000236751">
    <property type="component" value="Unassembled WGS sequence"/>
</dbReference>
<proteinExistence type="inferred from homology"/>
<evidence type="ECO:0000256" key="11">
    <source>
        <dbReference type="ARBA" id="ARBA00061188"/>
    </source>
</evidence>
<feature type="binding site" evidence="12">
    <location>
        <position position="230"/>
    </location>
    <ligand>
        <name>Mg(2+)</name>
        <dbReference type="ChEBI" id="CHEBI:18420"/>
        <label>2</label>
    </ligand>
</feature>
<feature type="binding site" evidence="12">
    <location>
        <begin position="84"/>
        <end position="85"/>
    </location>
    <ligand>
        <name>5-phospho-alpha-D-ribose 1-diphosphate</name>
        <dbReference type="ChEBI" id="CHEBI:58017"/>
    </ligand>
</feature>
<evidence type="ECO:0000256" key="8">
    <source>
        <dbReference type="ARBA" id="ARBA00022842"/>
    </source>
</evidence>
<dbReference type="SMR" id="A0A1H5TQA6"/>
<dbReference type="Pfam" id="PF02885">
    <property type="entry name" value="Glycos_trans_3N"/>
    <property type="match status" value="1"/>
</dbReference>
<evidence type="ECO:0000256" key="3">
    <source>
        <dbReference type="ARBA" id="ARBA00022605"/>
    </source>
</evidence>
<comment type="similarity">
    <text evidence="11">In the C-terminal section; belongs to the anthranilate phosphoribosyltransferase family.</text>
</comment>
<dbReference type="EMBL" id="FNVK01000005">
    <property type="protein sequence ID" value="SEF64976.1"/>
    <property type="molecule type" value="Genomic_DNA"/>
</dbReference>
<keyword evidence="9 12" id="KW-0057">Aromatic amino acid biosynthesis</keyword>
<dbReference type="InterPro" id="IPR000312">
    <property type="entry name" value="Glycosyl_Trfase_fam3"/>
</dbReference>
<evidence type="ECO:0000256" key="1">
    <source>
        <dbReference type="ARBA" id="ARBA00004907"/>
    </source>
</evidence>
<dbReference type="PANTHER" id="PTHR43285">
    <property type="entry name" value="ANTHRANILATE PHOSPHORIBOSYLTRANSFERASE"/>
    <property type="match status" value="1"/>
</dbReference>
<keyword evidence="5 12" id="KW-0808">Transferase</keyword>
<gene>
    <name evidence="12" type="primary">trpD</name>
    <name evidence="15" type="ORF">SAMN05216403_10547</name>
</gene>
<comment type="subunit">
    <text evidence="2 12">Homodimer.</text>
</comment>
<organism evidence="15 16">
    <name type="scientific">Nitrosospira multiformis (strain ATCC 25196 / NCIMB 11849 / C 71)</name>
    <dbReference type="NCBI Taxonomy" id="323848"/>
    <lineage>
        <taxon>Bacteria</taxon>
        <taxon>Pseudomonadati</taxon>
        <taxon>Pseudomonadota</taxon>
        <taxon>Betaproteobacteria</taxon>
        <taxon>Nitrosomonadales</taxon>
        <taxon>Nitrosomonadaceae</taxon>
        <taxon>Nitrosospira</taxon>
    </lineage>
</organism>
<evidence type="ECO:0000256" key="7">
    <source>
        <dbReference type="ARBA" id="ARBA00022822"/>
    </source>
</evidence>
<evidence type="ECO:0000256" key="4">
    <source>
        <dbReference type="ARBA" id="ARBA00022676"/>
    </source>
</evidence>
<evidence type="ECO:0000256" key="10">
    <source>
        <dbReference type="ARBA" id="ARBA00052328"/>
    </source>
</evidence>
<comment type="caution">
    <text evidence="12">Lacks conserved residue(s) required for the propagation of feature annotation.</text>
</comment>
<keyword evidence="6 12" id="KW-0479">Metal-binding</keyword>
<dbReference type="FunFam" id="1.20.970.10:FF:000006">
    <property type="entry name" value="Anthranilate phosphoribosyltransferase"/>
    <property type="match status" value="1"/>
</dbReference>
<dbReference type="SUPFAM" id="SSF47648">
    <property type="entry name" value="Nucleoside phosphorylase/phosphoribosyltransferase N-terminal domain"/>
    <property type="match status" value="1"/>
</dbReference>
<feature type="binding site" evidence="12">
    <location>
        <begin position="91"/>
        <end position="94"/>
    </location>
    <ligand>
        <name>5-phospho-alpha-D-ribose 1-diphosphate</name>
        <dbReference type="ChEBI" id="CHEBI:58017"/>
    </ligand>
</feature>
<dbReference type="HAMAP" id="MF_00211">
    <property type="entry name" value="TrpD"/>
    <property type="match status" value="1"/>
</dbReference>
<comment type="function">
    <text evidence="12">Catalyzes the transfer of the phosphoribosyl group of 5-phosphorylribose-1-pyrophosphate (PRPP) to anthranilate to yield N-(5'-phosphoribosyl)-anthranilate (PRA).</text>
</comment>
<keyword evidence="7 12" id="KW-0822">Tryptophan biosynthesis</keyword>
<dbReference type="Pfam" id="PF00591">
    <property type="entry name" value="Glycos_transf_3"/>
    <property type="match status" value="1"/>
</dbReference>
<comment type="similarity">
    <text evidence="12">Belongs to the anthranilate phosphoribosyltransferase family.</text>
</comment>
<feature type="binding site" evidence="12">
    <location>
        <position position="167"/>
    </location>
    <ligand>
        <name>anthranilate</name>
        <dbReference type="ChEBI" id="CHEBI:16567"/>
        <label>2</label>
    </ligand>
</feature>
<dbReference type="NCBIfam" id="TIGR01245">
    <property type="entry name" value="trpD"/>
    <property type="match status" value="1"/>
</dbReference>
<dbReference type="KEGG" id="nmu:Nmul_A2563"/>
<dbReference type="GO" id="GO:0000287">
    <property type="term" value="F:magnesium ion binding"/>
    <property type="evidence" value="ECO:0007669"/>
    <property type="project" value="UniProtKB-UniRule"/>
</dbReference>
<name>A0A1H5TQA6_NITMU</name>
<comment type="cofactor">
    <cofactor evidence="12">
        <name>Mg(2+)</name>
        <dbReference type="ChEBI" id="CHEBI:18420"/>
    </cofactor>
    <text evidence="12">Binds 2 magnesium ions per monomer.</text>
</comment>
<dbReference type="InterPro" id="IPR035902">
    <property type="entry name" value="Nuc_phospho_transferase"/>
</dbReference>
<dbReference type="AlphaFoldDB" id="A0A1H5TQA6"/>
<feature type="binding site" evidence="12">
    <location>
        <position position="81"/>
    </location>
    <ligand>
        <name>5-phospho-alpha-D-ribose 1-diphosphate</name>
        <dbReference type="ChEBI" id="CHEBI:58017"/>
    </ligand>
</feature>
<dbReference type="Gene3D" id="1.20.970.10">
    <property type="entry name" value="Transferase, Pyrimidine Nucleoside Phosphorylase, Chain C"/>
    <property type="match status" value="1"/>
</dbReference>
<sequence>MSPQEALTRLIEHREIFHDEMLSLMRQIMRGELSPTLISAIITGLRVKKETVGEIAAAAQVMREFAAPVQVEDDRLVDTCGTGGDSAHTFNISTTAAFVAAAAGARVAKHGGRSVSSKSGSADVLEALGVNLDQTPAQIAENIREIGLGFMFAPNFHSAMKHAASVRRELGVRTLFNILGPLTNPAGAKNQLLGVFHPDLVGIVTRVLHRLGSRHVMVVHGCTGNQGGLDEITIAGETLVGELRHGQILEYTIRPEDFGMKAARIETIQAHDTAQSAEMLRAILNNQPGPPRDIVLLNAGATIYVAGIAESLAQGVKKAHAAIESGAARKKLQELVEFSNRQNRGEVSLV</sequence>
<keyword evidence="3 12" id="KW-0028">Amino-acid biosynthesis</keyword>
<feature type="binding site" evidence="12">
    <location>
        <position position="93"/>
    </location>
    <ligand>
        <name>Mg(2+)</name>
        <dbReference type="ChEBI" id="CHEBI:18420"/>
        <label>1</label>
    </ligand>
</feature>
<dbReference type="PANTHER" id="PTHR43285:SF2">
    <property type="entry name" value="ANTHRANILATE PHOSPHORIBOSYLTRANSFERASE"/>
    <property type="match status" value="1"/>
</dbReference>
<feature type="binding site" evidence="12">
    <location>
        <position position="231"/>
    </location>
    <ligand>
        <name>Mg(2+)</name>
        <dbReference type="ChEBI" id="CHEBI:18420"/>
        <label>2</label>
    </ligand>
</feature>
<evidence type="ECO:0000256" key="9">
    <source>
        <dbReference type="ARBA" id="ARBA00023141"/>
    </source>
</evidence>
<protein>
    <recommendedName>
        <fullName evidence="12">Anthranilate phosphoribosyltransferase</fullName>
        <ecNumber evidence="12">2.4.2.18</ecNumber>
    </recommendedName>
</protein>
<evidence type="ECO:0000256" key="12">
    <source>
        <dbReference type="HAMAP-Rule" id="MF_00211"/>
    </source>
</evidence>
<feature type="binding site" evidence="12">
    <location>
        <position position="121"/>
    </location>
    <ligand>
        <name>5-phospho-alpha-D-ribose 1-diphosphate</name>
        <dbReference type="ChEBI" id="CHEBI:58017"/>
    </ligand>
</feature>
<evidence type="ECO:0000256" key="5">
    <source>
        <dbReference type="ARBA" id="ARBA00022679"/>
    </source>
</evidence>
<dbReference type="RefSeq" id="WP_011381851.1">
    <property type="nucleotide sequence ID" value="NC_007614.1"/>
</dbReference>
<dbReference type="InterPro" id="IPR005940">
    <property type="entry name" value="Anthranilate_Pribosyl_Tfrase"/>
</dbReference>
<dbReference type="Gene3D" id="3.40.1030.10">
    <property type="entry name" value="Nucleoside phosphorylase/phosphoribosyltransferase catalytic domain"/>
    <property type="match status" value="1"/>
</dbReference>
<keyword evidence="4 12" id="KW-0328">Glycosyltransferase</keyword>